<dbReference type="Proteomes" id="UP000652755">
    <property type="component" value="Unassembled WGS sequence"/>
</dbReference>
<gene>
    <name evidence="1" type="ORF">H7U22_05830</name>
</gene>
<dbReference type="RefSeq" id="WP_187070411.1">
    <property type="nucleotide sequence ID" value="NZ_JACRYL010000004.1"/>
</dbReference>
<organism evidence="1 2">
    <name type="scientific">Pedobacter fastidiosus</name>
    <dbReference type="NCBI Taxonomy" id="2765361"/>
    <lineage>
        <taxon>Bacteria</taxon>
        <taxon>Pseudomonadati</taxon>
        <taxon>Bacteroidota</taxon>
        <taxon>Sphingobacteriia</taxon>
        <taxon>Sphingobacteriales</taxon>
        <taxon>Sphingobacteriaceae</taxon>
        <taxon>Pedobacter</taxon>
    </lineage>
</organism>
<proteinExistence type="predicted"/>
<dbReference type="EMBL" id="JACRYL010000004">
    <property type="protein sequence ID" value="MBC6109936.1"/>
    <property type="molecule type" value="Genomic_DNA"/>
</dbReference>
<accession>A0ABR7KPG7</accession>
<comment type="caution">
    <text evidence="1">The sequence shown here is derived from an EMBL/GenBank/DDBJ whole genome shotgun (WGS) entry which is preliminary data.</text>
</comment>
<sequence length="194" mass="22696">MIKKEKDIEIFCPASRQEWRQWLEKNHSSKPAVWLVQYKKKSAKPSISWGDAVDEALCFGWIDSIRKTVDDEKFIQFFSKRKPNGTWSKVNKVKIAYLIEAEMMMTAGFESIEKAKQNGSWTILDEVEELLIPEDLDKEFTIKNGSKDFFLSLSKSVRKAMLQWIVLAKRPETRQNRITEIVMFAGQKLKPKQF</sequence>
<name>A0ABR7KPG7_9SPHI</name>
<dbReference type="Pfam" id="PF13376">
    <property type="entry name" value="OmdA"/>
    <property type="match status" value="1"/>
</dbReference>
<protein>
    <submittedName>
        <fullName evidence="1">YdeI/OmpD-associated family protein</fullName>
    </submittedName>
</protein>
<keyword evidence="2" id="KW-1185">Reference proteome</keyword>
<evidence type="ECO:0000313" key="2">
    <source>
        <dbReference type="Proteomes" id="UP000652755"/>
    </source>
</evidence>
<evidence type="ECO:0000313" key="1">
    <source>
        <dbReference type="EMBL" id="MBC6109936.1"/>
    </source>
</evidence>
<reference evidence="1 2" key="1">
    <citation type="submission" date="2020-08" db="EMBL/GenBank/DDBJ databases">
        <authorList>
            <person name="Sun Q."/>
            <person name="Inoue M."/>
        </authorList>
    </citation>
    <scope>NUCLEOTIDE SEQUENCE [LARGE SCALE GENOMIC DNA]</scope>
    <source>
        <strain evidence="1 2">CCM 8938</strain>
    </source>
</reference>